<proteinExistence type="predicted"/>
<protein>
    <submittedName>
        <fullName evidence="2">Uncharacterized protein</fullName>
    </submittedName>
</protein>
<sequence>MHGKQILLQWIDEGKMEEVLPHLMINRQNLFMRRRTLSMVTKASPPSSLFSHLFKRLGPGPEMMCSELASEARSVQSDQEQGIQQATTQKLNEETLNQTLELGFHPANVHSSKHSAMAFFEPSFMNQKMFIDLADIVSHMSEEEGVSDPLPGESLQLPPALQVFPEEVDADMLSRKKNTLLSPVAETTNTSTIIASASETSKHTTTTEEEEENTD</sequence>
<dbReference type="AlphaFoldDB" id="A0ABD2PP68"/>
<organism evidence="2 3">
    <name type="scientific">Cichlidogyrus casuarinus</name>
    <dbReference type="NCBI Taxonomy" id="1844966"/>
    <lineage>
        <taxon>Eukaryota</taxon>
        <taxon>Metazoa</taxon>
        <taxon>Spiralia</taxon>
        <taxon>Lophotrochozoa</taxon>
        <taxon>Platyhelminthes</taxon>
        <taxon>Monogenea</taxon>
        <taxon>Monopisthocotylea</taxon>
        <taxon>Dactylogyridea</taxon>
        <taxon>Ancyrocephalidae</taxon>
        <taxon>Cichlidogyrus</taxon>
    </lineage>
</organism>
<dbReference type="Proteomes" id="UP001626550">
    <property type="component" value="Unassembled WGS sequence"/>
</dbReference>
<comment type="caution">
    <text evidence="2">The sequence shown here is derived from an EMBL/GenBank/DDBJ whole genome shotgun (WGS) entry which is preliminary data.</text>
</comment>
<name>A0ABD2PP68_9PLAT</name>
<evidence type="ECO:0000313" key="2">
    <source>
        <dbReference type="EMBL" id="KAL3308823.1"/>
    </source>
</evidence>
<evidence type="ECO:0000256" key="1">
    <source>
        <dbReference type="SAM" id="MobiDB-lite"/>
    </source>
</evidence>
<accession>A0ABD2PP68</accession>
<reference evidence="2 3" key="1">
    <citation type="submission" date="2024-11" db="EMBL/GenBank/DDBJ databases">
        <title>Adaptive evolution of stress response genes in parasites aligns with host niche diversity.</title>
        <authorList>
            <person name="Hahn C."/>
            <person name="Resl P."/>
        </authorList>
    </citation>
    <scope>NUCLEOTIDE SEQUENCE [LARGE SCALE GENOMIC DNA]</scope>
    <source>
        <strain evidence="2">EGGRZ-B1_66</strain>
        <tissue evidence="2">Body</tissue>
    </source>
</reference>
<keyword evidence="3" id="KW-1185">Reference proteome</keyword>
<feature type="non-terminal residue" evidence="2">
    <location>
        <position position="215"/>
    </location>
</feature>
<feature type="region of interest" description="Disordered" evidence="1">
    <location>
        <begin position="191"/>
        <end position="215"/>
    </location>
</feature>
<dbReference type="EMBL" id="JBJKFK010004644">
    <property type="protein sequence ID" value="KAL3308823.1"/>
    <property type="molecule type" value="Genomic_DNA"/>
</dbReference>
<evidence type="ECO:0000313" key="3">
    <source>
        <dbReference type="Proteomes" id="UP001626550"/>
    </source>
</evidence>
<gene>
    <name evidence="2" type="ORF">Ciccas_012640</name>
</gene>